<keyword evidence="2" id="KW-1185">Reference proteome</keyword>
<organism evidence="1 2">
    <name type="scientific">Polarella glacialis</name>
    <name type="common">Dinoflagellate</name>
    <dbReference type="NCBI Taxonomy" id="89957"/>
    <lineage>
        <taxon>Eukaryota</taxon>
        <taxon>Sar</taxon>
        <taxon>Alveolata</taxon>
        <taxon>Dinophyceae</taxon>
        <taxon>Suessiales</taxon>
        <taxon>Suessiaceae</taxon>
        <taxon>Polarella</taxon>
    </lineage>
</organism>
<dbReference type="AlphaFoldDB" id="A0A813DQK7"/>
<dbReference type="GO" id="GO:0003997">
    <property type="term" value="F:acyl-CoA oxidase activity"/>
    <property type="evidence" value="ECO:0007669"/>
    <property type="project" value="InterPro"/>
</dbReference>
<accession>A0A813DQK7</accession>
<dbReference type="InterPro" id="IPR009100">
    <property type="entry name" value="AcylCoA_DH/oxidase_NM_dom_sf"/>
</dbReference>
<dbReference type="PANTHER" id="PTHR10909">
    <property type="entry name" value="ELECTRON TRANSPORT OXIDOREDUCTASE"/>
    <property type="match status" value="1"/>
</dbReference>
<dbReference type="GO" id="GO:0033540">
    <property type="term" value="P:fatty acid beta-oxidation using acyl-CoA oxidase"/>
    <property type="evidence" value="ECO:0007669"/>
    <property type="project" value="TreeGrafter"/>
</dbReference>
<evidence type="ECO:0000313" key="1">
    <source>
        <dbReference type="EMBL" id="CAE8589410.1"/>
    </source>
</evidence>
<dbReference type="Proteomes" id="UP000654075">
    <property type="component" value="Unassembled WGS sequence"/>
</dbReference>
<name>A0A813DQK7_POLGL</name>
<dbReference type="GO" id="GO:0071949">
    <property type="term" value="F:FAD binding"/>
    <property type="evidence" value="ECO:0007669"/>
    <property type="project" value="InterPro"/>
</dbReference>
<evidence type="ECO:0000313" key="2">
    <source>
        <dbReference type="Proteomes" id="UP000654075"/>
    </source>
</evidence>
<dbReference type="GO" id="GO:0055088">
    <property type="term" value="P:lipid homeostasis"/>
    <property type="evidence" value="ECO:0007669"/>
    <property type="project" value="TreeGrafter"/>
</dbReference>
<protein>
    <recommendedName>
        <fullName evidence="3">Acyl-coenzyme A oxidase</fullName>
    </recommendedName>
</protein>
<comment type="caution">
    <text evidence="1">The sequence shown here is derived from an EMBL/GenBank/DDBJ whole genome shotgun (WGS) entry which is preliminary data.</text>
</comment>
<dbReference type="Gene3D" id="2.40.110.10">
    <property type="entry name" value="Butyryl-CoA Dehydrogenase, subunit A, domain 2"/>
    <property type="match status" value="1"/>
</dbReference>
<dbReference type="InterPro" id="IPR046373">
    <property type="entry name" value="Acyl-CoA_Oxase/DH_mid-dom_sf"/>
</dbReference>
<dbReference type="EMBL" id="CAJNNV010003683">
    <property type="protein sequence ID" value="CAE8589410.1"/>
    <property type="molecule type" value="Genomic_DNA"/>
</dbReference>
<reference evidence="1" key="1">
    <citation type="submission" date="2021-02" db="EMBL/GenBank/DDBJ databases">
        <authorList>
            <person name="Dougan E. K."/>
            <person name="Rhodes N."/>
            <person name="Thang M."/>
            <person name="Chan C."/>
        </authorList>
    </citation>
    <scope>NUCLEOTIDE SEQUENCE</scope>
</reference>
<dbReference type="OMA" id="WIRFTVQ"/>
<evidence type="ECO:0008006" key="3">
    <source>
        <dbReference type="Google" id="ProtNLM"/>
    </source>
</evidence>
<dbReference type="GO" id="GO:0005777">
    <property type="term" value="C:peroxisome"/>
    <property type="evidence" value="ECO:0007669"/>
    <property type="project" value="InterPro"/>
</dbReference>
<gene>
    <name evidence="1" type="ORF">PGLA1383_LOCUS8174</name>
</gene>
<dbReference type="OrthoDB" id="538336at2759"/>
<dbReference type="GO" id="GO:0005504">
    <property type="term" value="F:fatty acid binding"/>
    <property type="evidence" value="ECO:0007669"/>
    <property type="project" value="TreeGrafter"/>
</dbReference>
<proteinExistence type="predicted"/>
<dbReference type="InterPro" id="IPR012258">
    <property type="entry name" value="Acyl-CoA_oxidase"/>
</dbReference>
<sequence length="545" mass="59714">MSVAVNNGNTGLAVNFYGNTGLAVKIYGNFSVAVNFYGNSGLAVDFYGNLRIAVKFYGKSIPAAKKDGCELRRAPSSSAGDMLAFQTSFREHTADIPATQNGTHFTASAEKLRKLVRDGPLHLADLKQAPEHFFEAHKILSEYATQVGPGFGIRFTVQYNLFAGTILGLGNEKQVAALSDMQAQGQLGCFCLTERLAGVNSGLVVDTTCTWDEGKQQYLLHCPSEGAYKNWISQGLTADLAVVVANLIVKGKRHGPHAWVMQLRRDGKLVEGVTADDMGDKTIGNDLDNARISFNKVWLPKDSLLDKYTGVENNDYVQRVPGINNMDMIGQRLYTGRTVIAASTLVFARTLFKSSKHYSDNKRCWDPKGSIALSDIPQLSLLYSSADKEFSKIEALSDLVEHGLAECLKNDIIPSNKLVEQVAVLKVKAIETTIKLCFKLKQELGSYALMSGTGFEKMDYLQCCKFAEGDSRILMQKISRDRLSAFSKKPVGTAKEAEVCTELGTKLMTGGKTAWNTNWKLVYGLAEVVMDRVMEEAIAGNQSKL</sequence>
<dbReference type="SUPFAM" id="SSF56645">
    <property type="entry name" value="Acyl-CoA dehydrogenase NM domain-like"/>
    <property type="match status" value="1"/>
</dbReference>